<reference evidence="1 2" key="1">
    <citation type="submission" date="2019-06" db="EMBL/GenBank/DDBJ databases">
        <title>Spirosoma utsteinense sp. nov. isolated from Antarctic ice-free soils.</title>
        <authorList>
            <person name="Tahon G."/>
        </authorList>
    </citation>
    <scope>NUCLEOTIDE SEQUENCE [LARGE SCALE GENOMIC DNA]</scope>
    <source>
        <strain evidence="1 2">LMG 31447</strain>
    </source>
</reference>
<evidence type="ECO:0000313" key="2">
    <source>
        <dbReference type="Proteomes" id="UP000700732"/>
    </source>
</evidence>
<dbReference type="Proteomes" id="UP000700732">
    <property type="component" value="Unassembled WGS sequence"/>
</dbReference>
<name>A0ABR6W6B9_9BACT</name>
<evidence type="ECO:0000313" key="1">
    <source>
        <dbReference type="EMBL" id="MBC3792136.1"/>
    </source>
</evidence>
<comment type="caution">
    <text evidence="1">The sequence shown here is derived from an EMBL/GenBank/DDBJ whole genome shotgun (WGS) entry which is preliminary data.</text>
</comment>
<organism evidence="1 2">
    <name type="scientific">Spirosoma utsteinense</name>
    <dbReference type="NCBI Taxonomy" id="2585773"/>
    <lineage>
        <taxon>Bacteria</taxon>
        <taxon>Pseudomonadati</taxon>
        <taxon>Bacteroidota</taxon>
        <taxon>Cytophagia</taxon>
        <taxon>Cytophagales</taxon>
        <taxon>Cytophagaceae</taxon>
        <taxon>Spirosoma</taxon>
    </lineage>
</organism>
<sequence>MILSGAKKKIAAPRWPRKVLIVLPRNPPIALALLNTNDNLSGVA</sequence>
<protein>
    <submittedName>
        <fullName evidence="1">Uncharacterized protein</fullName>
    </submittedName>
</protein>
<gene>
    <name evidence="1" type="ORF">FH603_2646</name>
</gene>
<dbReference type="EMBL" id="VFIA01000014">
    <property type="protein sequence ID" value="MBC3792136.1"/>
    <property type="molecule type" value="Genomic_DNA"/>
</dbReference>
<accession>A0ABR6W6B9</accession>
<proteinExistence type="predicted"/>
<keyword evidence="2" id="KW-1185">Reference proteome</keyword>